<reference evidence="1" key="1">
    <citation type="submission" date="2020-09" db="EMBL/GenBank/DDBJ databases">
        <title>A novel bacterium of genus Bacillus, isolated from South China Sea.</title>
        <authorList>
            <person name="Huang H."/>
            <person name="Mo K."/>
            <person name="Hu Y."/>
        </authorList>
    </citation>
    <scope>NUCLEOTIDE SEQUENCE</scope>
    <source>
        <strain evidence="1">IB182487</strain>
    </source>
</reference>
<dbReference type="Proteomes" id="UP000626844">
    <property type="component" value="Unassembled WGS sequence"/>
</dbReference>
<dbReference type="Gene3D" id="3.40.50.1820">
    <property type="entry name" value="alpha/beta hydrolase"/>
    <property type="match status" value="1"/>
</dbReference>
<dbReference type="InterPro" id="IPR029058">
    <property type="entry name" value="AB_hydrolase_fold"/>
</dbReference>
<dbReference type="AlphaFoldDB" id="A0A926ND98"/>
<protein>
    <submittedName>
        <fullName evidence="1">Acetylxylan esterase</fullName>
    </submittedName>
</protein>
<proteinExistence type="predicted"/>
<accession>A0A926ND98</accession>
<dbReference type="InterPro" id="IPR050261">
    <property type="entry name" value="FrsA_esterase"/>
</dbReference>
<dbReference type="InterPro" id="IPR025890">
    <property type="entry name" value="Abhydrolase_bac"/>
</dbReference>
<dbReference type="EMBL" id="JACXAI010000003">
    <property type="protein sequence ID" value="MBD1379404.1"/>
    <property type="molecule type" value="Genomic_DNA"/>
</dbReference>
<sequence>MWDPGQYIEKLYHQTVRNDTETYNEEWKQNLKAPFQKSMGEFSIPPQEKLKPALLEKVETDDYKQLRVEITTTESLKAPVYVLIPKRKEKTKLPVVLALHGHGYGSKEVIGMNSDGTENLEEPGIHKNFALELVRKGMIVAAPEMIGFGDRKLAEDRHSNLPTVNSCFSLASQLLLMGKTLPGLRVFECRRVLDYISSLDEVDPERIGCMGFSGGGLVAAFTSVLDLRIKATVITGYTNTFKGSIMARRHCLDNYIPGILQLAEMPELIGLIAPRPLFIEAGTRDHLFPIRQVEEALKTLNEIYQDFDRRDALAHHFFKGNHEICGDQSIDWLLEMLNKI</sequence>
<gene>
    <name evidence="1" type="ORF">IC621_04085</name>
</gene>
<dbReference type="PANTHER" id="PTHR22946">
    <property type="entry name" value="DIENELACTONE HYDROLASE DOMAIN-CONTAINING PROTEIN-RELATED"/>
    <property type="match status" value="1"/>
</dbReference>
<organism evidence="1 2">
    <name type="scientific">Metabacillus arenae</name>
    <dbReference type="NCBI Taxonomy" id="2771434"/>
    <lineage>
        <taxon>Bacteria</taxon>
        <taxon>Bacillati</taxon>
        <taxon>Bacillota</taxon>
        <taxon>Bacilli</taxon>
        <taxon>Bacillales</taxon>
        <taxon>Bacillaceae</taxon>
        <taxon>Metabacillus</taxon>
    </lineage>
</organism>
<name>A0A926ND98_9BACI</name>
<dbReference type="SUPFAM" id="SSF53474">
    <property type="entry name" value="alpha/beta-Hydrolases"/>
    <property type="match status" value="1"/>
</dbReference>
<dbReference type="Pfam" id="PF12715">
    <property type="entry name" value="Abhydrolase_7"/>
    <property type="match status" value="1"/>
</dbReference>
<keyword evidence="2" id="KW-1185">Reference proteome</keyword>
<comment type="caution">
    <text evidence="1">The sequence shown here is derived from an EMBL/GenBank/DDBJ whole genome shotgun (WGS) entry which is preliminary data.</text>
</comment>
<evidence type="ECO:0000313" key="2">
    <source>
        <dbReference type="Proteomes" id="UP000626844"/>
    </source>
</evidence>
<evidence type="ECO:0000313" key="1">
    <source>
        <dbReference type="EMBL" id="MBD1379404.1"/>
    </source>
</evidence>